<organism evidence="1 3">
    <name type="scientific">Amycolatopsis rubida</name>
    <dbReference type="NCBI Taxonomy" id="112413"/>
    <lineage>
        <taxon>Bacteria</taxon>
        <taxon>Bacillati</taxon>
        <taxon>Actinomycetota</taxon>
        <taxon>Actinomycetes</taxon>
        <taxon>Pseudonocardiales</taxon>
        <taxon>Pseudonocardiaceae</taxon>
        <taxon>Amycolatopsis</taxon>
    </lineage>
</organism>
<sequence length="127" mass="14778">MDTNNPVSGSEQDRQYAIFRDCADQYGVQRTYQALSTMGTHHELLVSLAVRYLAESGPQRNERPGDETVFAYATEHGHVRVIPRWRGLWHGLAFCSVEPDETEQWHRDFSDAERWLSRRAALRRTEE</sequence>
<dbReference type="EMBL" id="JAAGNC010000056">
    <property type="protein sequence ID" value="NEC55459.1"/>
    <property type="molecule type" value="Genomic_DNA"/>
</dbReference>
<keyword evidence="3" id="KW-1185">Reference proteome</keyword>
<comment type="caution">
    <text evidence="1">The sequence shown here is derived from an EMBL/GenBank/DDBJ whole genome shotgun (WGS) entry which is preliminary data.</text>
</comment>
<gene>
    <name evidence="1" type="ORF">G3I59_07570</name>
    <name evidence="2" type="ORF">G3I59_32290</name>
</gene>
<evidence type="ECO:0000313" key="2">
    <source>
        <dbReference type="EMBL" id="NEC60140.1"/>
    </source>
</evidence>
<dbReference type="RefSeq" id="WP_157904942.1">
    <property type="nucleotide sequence ID" value="NZ_JAAGNC010000056.1"/>
</dbReference>
<evidence type="ECO:0000313" key="3">
    <source>
        <dbReference type="Proteomes" id="UP000470404"/>
    </source>
</evidence>
<accession>A0ABX0BJ19</accession>
<evidence type="ECO:0000313" key="1">
    <source>
        <dbReference type="EMBL" id="NEC55459.1"/>
    </source>
</evidence>
<dbReference type="EMBL" id="JAAGNC010000169">
    <property type="protein sequence ID" value="NEC60140.1"/>
    <property type="molecule type" value="Genomic_DNA"/>
</dbReference>
<protein>
    <submittedName>
        <fullName evidence="1">Uncharacterized protein</fullName>
    </submittedName>
</protein>
<proteinExistence type="predicted"/>
<name>A0ABX0BJ19_9PSEU</name>
<reference evidence="1 3" key="1">
    <citation type="submission" date="2020-01" db="EMBL/GenBank/DDBJ databases">
        <title>Insect and environment-associated Actinomycetes.</title>
        <authorList>
            <person name="Currrie C."/>
            <person name="Chevrette M."/>
            <person name="Carlson C."/>
            <person name="Stubbendieck R."/>
            <person name="Wendt-Pienkowski E."/>
        </authorList>
    </citation>
    <scope>NUCLEOTIDE SEQUENCE [LARGE SCALE GENOMIC DNA]</scope>
    <source>
        <strain evidence="1 3">SID8386</strain>
    </source>
</reference>
<dbReference type="Proteomes" id="UP000470404">
    <property type="component" value="Unassembled WGS sequence"/>
</dbReference>